<dbReference type="Gene3D" id="2.70.150.10">
    <property type="entry name" value="Calcium-transporting ATPase, cytoplasmic transduction domain A"/>
    <property type="match status" value="1"/>
</dbReference>
<dbReference type="SUPFAM" id="SSF81653">
    <property type="entry name" value="Calcium ATPase, transduction domain A"/>
    <property type="match status" value="1"/>
</dbReference>
<dbReference type="GO" id="GO:1990573">
    <property type="term" value="P:potassium ion import across plasma membrane"/>
    <property type="evidence" value="ECO:0007669"/>
    <property type="project" value="TreeGrafter"/>
</dbReference>
<accession>A0A267ME86</accession>
<dbReference type="GO" id="GO:0006883">
    <property type="term" value="P:intracellular sodium ion homeostasis"/>
    <property type="evidence" value="ECO:0007669"/>
    <property type="project" value="TreeGrafter"/>
</dbReference>
<protein>
    <submittedName>
        <fullName evidence="4">Magnesium-transporting ATPase</fullName>
    </submittedName>
</protein>
<keyword evidence="3" id="KW-0472">Membrane</keyword>
<dbReference type="GO" id="GO:1902600">
    <property type="term" value="P:proton transmembrane transport"/>
    <property type="evidence" value="ECO:0007669"/>
    <property type="project" value="TreeGrafter"/>
</dbReference>
<dbReference type="SUPFAM" id="SSF81665">
    <property type="entry name" value="Calcium ATPase, transmembrane domain M"/>
    <property type="match status" value="1"/>
</dbReference>
<comment type="similarity">
    <text evidence="2">Belongs to the cation transport ATPase (P-type) (TC 3.A.3) family. Type IIA subfamily.</text>
</comment>
<proteinExistence type="inferred from homology"/>
<keyword evidence="3" id="KW-1003">Cell membrane</keyword>
<dbReference type="PANTHER" id="PTHR43294">
    <property type="entry name" value="SODIUM/POTASSIUM-TRANSPORTING ATPASE SUBUNIT ALPHA"/>
    <property type="match status" value="1"/>
</dbReference>
<dbReference type="GO" id="GO:0030007">
    <property type="term" value="P:intracellular potassium ion homeostasis"/>
    <property type="evidence" value="ECO:0007669"/>
    <property type="project" value="TreeGrafter"/>
</dbReference>
<sequence>MLKMLKINTSGKRHTTDTKLVRRIACEDKFATLQRLKTSISGLQTKDARQRLAKNGPNEIVNKPKNTRLQFLCEAFMTPFTSILLGLAIVSIMLNYKLKVHNLDTPVLIILVLAISGILSFIQNIKIRAAIQNLLHKISPTTKVMRDCMPQELATKELVAGDIILLQAGEVVPADVRILKNNNIICSADFFMDEDNPVYKSEITSLGQRNNHGYIDYSNILYAGTRIIAGSGVGVVFATGKETVFGKLSQNISKMELKKHVFNLDTKNLTRVFLILAAIIVPLFLVISSMMHGNWENTLVFALAVVVGLTSDAVPISITSQLLKNSIHHPSNSMVMKKQNQSN</sequence>
<dbReference type="InterPro" id="IPR059000">
    <property type="entry name" value="ATPase_P-type_domA"/>
</dbReference>
<dbReference type="RefSeq" id="WP_095182475.1">
    <property type="nucleotide sequence ID" value="NZ_CP039261.1"/>
</dbReference>
<dbReference type="Pfam" id="PF00690">
    <property type="entry name" value="Cation_ATPase_N"/>
    <property type="match status" value="1"/>
</dbReference>
<dbReference type="GO" id="GO:0005391">
    <property type="term" value="F:P-type sodium:potassium-exchanging transporter activity"/>
    <property type="evidence" value="ECO:0007669"/>
    <property type="project" value="TreeGrafter"/>
</dbReference>
<dbReference type="Proteomes" id="UP000216008">
    <property type="component" value="Unassembled WGS sequence"/>
</dbReference>
<name>A0A267ME86_LACJH</name>
<reference evidence="4 5" key="1">
    <citation type="submission" date="2017-05" db="EMBL/GenBank/DDBJ databases">
        <title>Lactobacillus johnsonii from commercial turkeys.</title>
        <authorList>
            <person name="Johnson T.J."/>
            <person name="Youmans B."/>
        </authorList>
    </citation>
    <scope>NUCLEOTIDE SEQUENCE [LARGE SCALE GENOMIC DNA]</scope>
    <source>
        <strain evidence="4 5">UMNLJ114</strain>
    </source>
</reference>
<dbReference type="PANTHER" id="PTHR43294:SF21">
    <property type="entry name" value="CATION TRANSPORTING ATPASE"/>
    <property type="match status" value="1"/>
</dbReference>
<dbReference type="SMART" id="SM00831">
    <property type="entry name" value="Cation_ATPase_N"/>
    <property type="match status" value="1"/>
</dbReference>
<dbReference type="Gene3D" id="1.20.1110.10">
    <property type="entry name" value="Calcium-transporting ATPase, transmembrane domain"/>
    <property type="match status" value="1"/>
</dbReference>
<dbReference type="InterPro" id="IPR004014">
    <property type="entry name" value="ATPase_P-typ_cation-transptr_N"/>
</dbReference>
<evidence type="ECO:0000256" key="3">
    <source>
        <dbReference type="ARBA" id="ARBA00022475"/>
    </source>
</evidence>
<organism evidence="4 5">
    <name type="scientific">Lactobacillus johnsonii</name>
    <dbReference type="NCBI Taxonomy" id="33959"/>
    <lineage>
        <taxon>Bacteria</taxon>
        <taxon>Bacillati</taxon>
        <taxon>Bacillota</taxon>
        <taxon>Bacilli</taxon>
        <taxon>Lactobacillales</taxon>
        <taxon>Lactobacillaceae</taxon>
        <taxon>Lactobacillus</taxon>
    </lineage>
</organism>
<dbReference type="AlphaFoldDB" id="A0A267ME86"/>
<evidence type="ECO:0000256" key="1">
    <source>
        <dbReference type="ARBA" id="ARBA00004651"/>
    </source>
</evidence>
<dbReference type="EMBL" id="NIBD01000003">
    <property type="protein sequence ID" value="PAB57185.1"/>
    <property type="molecule type" value="Genomic_DNA"/>
</dbReference>
<dbReference type="InterPro" id="IPR050510">
    <property type="entry name" value="Cation_transp_ATPase_P-type"/>
</dbReference>
<comment type="caution">
    <text evidence="4">The sequence shown here is derived from an EMBL/GenBank/DDBJ whole genome shotgun (WGS) entry which is preliminary data.</text>
</comment>
<evidence type="ECO:0000313" key="5">
    <source>
        <dbReference type="Proteomes" id="UP000216008"/>
    </source>
</evidence>
<evidence type="ECO:0000313" key="4">
    <source>
        <dbReference type="EMBL" id="PAB57185.1"/>
    </source>
</evidence>
<dbReference type="GO" id="GO:0036376">
    <property type="term" value="P:sodium ion export across plasma membrane"/>
    <property type="evidence" value="ECO:0007669"/>
    <property type="project" value="TreeGrafter"/>
</dbReference>
<dbReference type="InterPro" id="IPR023298">
    <property type="entry name" value="ATPase_P-typ_TM_dom_sf"/>
</dbReference>
<dbReference type="InterPro" id="IPR008250">
    <property type="entry name" value="ATPase_P-typ_transduc_dom_A_sf"/>
</dbReference>
<dbReference type="Pfam" id="PF00122">
    <property type="entry name" value="E1-E2_ATPase"/>
    <property type="match status" value="1"/>
</dbReference>
<evidence type="ECO:0000256" key="2">
    <source>
        <dbReference type="ARBA" id="ARBA00005675"/>
    </source>
</evidence>
<dbReference type="GO" id="GO:0005886">
    <property type="term" value="C:plasma membrane"/>
    <property type="evidence" value="ECO:0007669"/>
    <property type="project" value="UniProtKB-SubCell"/>
</dbReference>
<comment type="subcellular location">
    <subcellularLocation>
        <location evidence="1">Cell membrane</location>
        <topology evidence="1">Multi-pass membrane protein</topology>
    </subcellularLocation>
</comment>
<gene>
    <name evidence="4" type="ORF">A3Q24_00690</name>
</gene>